<accession>A0A3N1NUD6</accession>
<dbReference type="InterPro" id="IPR016039">
    <property type="entry name" value="Thiolase-like"/>
</dbReference>
<organism evidence="1 2">
    <name type="scientific">Marinimicrobium koreense</name>
    <dbReference type="NCBI Taxonomy" id="306545"/>
    <lineage>
        <taxon>Bacteria</taxon>
        <taxon>Pseudomonadati</taxon>
        <taxon>Pseudomonadota</taxon>
        <taxon>Gammaproteobacteria</taxon>
        <taxon>Cellvibrionales</taxon>
        <taxon>Cellvibrionaceae</taxon>
        <taxon>Marinimicrobium</taxon>
    </lineage>
</organism>
<proteinExistence type="predicted"/>
<dbReference type="SUPFAM" id="SSF53901">
    <property type="entry name" value="Thiolase-like"/>
    <property type="match status" value="1"/>
</dbReference>
<reference evidence="1 2" key="1">
    <citation type="submission" date="2018-11" db="EMBL/GenBank/DDBJ databases">
        <title>Genomic Encyclopedia of Type Strains, Phase IV (KMG-IV): sequencing the most valuable type-strain genomes for metagenomic binning, comparative biology and taxonomic classification.</title>
        <authorList>
            <person name="Goeker M."/>
        </authorList>
    </citation>
    <scope>NUCLEOTIDE SEQUENCE [LARGE SCALE GENOMIC DNA]</scope>
    <source>
        <strain evidence="1 2">DSM 16974</strain>
    </source>
</reference>
<protein>
    <submittedName>
        <fullName evidence="1">3-oxoacyl-[acyl-carrier-protein] synthase-1</fullName>
    </submittedName>
</protein>
<evidence type="ECO:0000313" key="2">
    <source>
        <dbReference type="Proteomes" id="UP000273643"/>
    </source>
</evidence>
<sequence length="366" mass="39306">MDDAPQLYLSGMGMVNAIGGSVSMVSAAAGAGINRYTLSRFVDDSGNPIRLAPVPDEVFDHPDWALDEGDFHSEPQDHAIKMALHALGQLAEQGAFPEQAPLILAMNEPELCADCLPLDKFKANLALSGHDWLSPELLRSLHTGRAAGLEAVAFAYDYLVETYPQGMVIGASDSPNNYTRLRIPEQQNRLLTLGPNDGYAPGEGAAFLVLTADPARALEENGQIIVVHPPGLAREVGHWFSDEPYRGEGLDAAFKAALADYNGPAIHSIYSSMNGERYWAKEYGVAMTRSGDRLGDDVQLVHPAEHYGDLGSATAPSLLALAAFDLLKNTRAQSHLVYSSSDAGLRGALIVEKRPRAMEISKGEAV</sequence>
<dbReference type="GO" id="GO:0016746">
    <property type="term" value="F:acyltransferase activity"/>
    <property type="evidence" value="ECO:0007669"/>
    <property type="project" value="InterPro"/>
</dbReference>
<dbReference type="RefSeq" id="WP_123637104.1">
    <property type="nucleotide sequence ID" value="NZ_RJUK01000001.1"/>
</dbReference>
<dbReference type="EMBL" id="RJUK01000001">
    <property type="protein sequence ID" value="ROQ19805.1"/>
    <property type="molecule type" value="Genomic_DNA"/>
</dbReference>
<keyword evidence="2" id="KW-1185">Reference proteome</keyword>
<gene>
    <name evidence="1" type="ORF">EDC38_0393</name>
</gene>
<comment type="caution">
    <text evidence="1">The sequence shown here is derived from an EMBL/GenBank/DDBJ whole genome shotgun (WGS) entry which is preliminary data.</text>
</comment>
<dbReference type="AlphaFoldDB" id="A0A3N1NUD6"/>
<name>A0A3N1NUD6_9GAMM</name>
<evidence type="ECO:0000313" key="1">
    <source>
        <dbReference type="EMBL" id="ROQ19805.1"/>
    </source>
</evidence>
<dbReference type="OrthoDB" id="3078238at2"/>
<dbReference type="Proteomes" id="UP000273643">
    <property type="component" value="Unassembled WGS sequence"/>
</dbReference>